<dbReference type="PANTHER" id="PTHR47597:SF1">
    <property type="entry name" value="IS A MEMBER OF THE PF|00364 BIOTIN-REQUIRING ENZYMES FAMILY-RELATED"/>
    <property type="match status" value="1"/>
</dbReference>
<dbReference type="EMBL" id="CP097506">
    <property type="protein sequence ID" value="URD94878.1"/>
    <property type="molecule type" value="Genomic_DNA"/>
</dbReference>
<gene>
    <name evidence="1" type="ORF">MUK42_20575</name>
</gene>
<protein>
    <submittedName>
        <fullName evidence="1">Biotin carboxyl carrier protein of acetyl-CoA</fullName>
    </submittedName>
</protein>
<dbReference type="InterPro" id="IPR053217">
    <property type="entry name" value="ACC_Biotin_Carrier"/>
</dbReference>
<proteinExistence type="predicted"/>
<dbReference type="AlphaFoldDB" id="A0A9E7FJ41"/>
<keyword evidence="2" id="KW-1185">Reference proteome</keyword>
<evidence type="ECO:0000313" key="2">
    <source>
        <dbReference type="Proteomes" id="UP001055439"/>
    </source>
</evidence>
<dbReference type="PANTHER" id="PTHR47597">
    <property type="entry name" value="IS A MEMBER OF THE PF|00364 BIOTIN-REQUIRING ENZYMES FAMILY-RELATED"/>
    <property type="match status" value="1"/>
</dbReference>
<name>A0A9E7FJ41_9LILI</name>
<organism evidence="1 2">
    <name type="scientific">Musa troglodytarum</name>
    <name type="common">fe'i banana</name>
    <dbReference type="NCBI Taxonomy" id="320322"/>
    <lineage>
        <taxon>Eukaryota</taxon>
        <taxon>Viridiplantae</taxon>
        <taxon>Streptophyta</taxon>
        <taxon>Embryophyta</taxon>
        <taxon>Tracheophyta</taxon>
        <taxon>Spermatophyta</taxon>
        <taxon>Magnoliopsida</taxon>
        <taxon>Liliopsida</taxon>
        <taxon>Zingiberales</taxon>
        <taxon>Musaceae</taxon>
        <taxon>Musa</taxon>
    </lineage>
</organism>
<sequence length="105" mass="11297">MEHLRILSTVGSLLTTICDTTSIAEFKMDTSTANQIPESNGSVAITSVAVSKTKTSNSSIQRIVDTASDEGLMILQSLKKQEVKEGQPLCYIEQLGGEIPIEVIL</sequence>
<evidence type="ECO:0000313" key="1">
    <source>
        <dbReference type="EMBL" id="URD94878.1"/>
    </source>
</evidence>
<dbReference type="OrthoDB" id="529457at2759"/>
<reference evidence="1" key="1">
    <citation type="submission" date="2022-05" db="EMBL/GenBank/DDBJ databases">
        <title>The Musa troglodytarum L. genome provides insights into the mechanism of non-climacteric behaviour and enrichment of carotenoids.</title>
        <authorList>
            <person name="Wang J."/>
        </authorList>
    </citation>
    <scope>NUCLEOTIDE SEQUENCE</scope>
    <source>
        <tissue evidence="1">Leaf</tissue>
    </source>
</reference>
<dbReference type="Proteomes" id="UP001055439">
    <property type="component" value="Chromosome 4"/>
</dbReference>
<accession>A0A9E7FJ41</accession>